<evidence type="ECO:0000313" key="2">
    <source>
        <dbReference type="Proteomes" id="UP001596395"/>
    </source>
</evidence>
<protein>
    <recommendedName>
        <fullName evidence="3">MYM-type Zinc finger with FCS sequence motif-containing protein</fullName>
    </recommendedName>
</protein>
<organism evidence="1 2">
    <name type="scientific">Halorubellus litoreus</name>
    <dbReference type="NCBI Taxonomy" id="755308"/>
    <lineage>
        <taxon>Archaea</taxon>
        <taxon>Methanobacteriati</taxon>
        <taxon>Methanobacteriota</taxon>
        <taxon>Stenosarchaea group</taxon>
        <taxon>Halobacteria</taxon>
        <taxon>Halobacteriales</taxon>
        <taxon>Halorubellaceae</taxon>
        <taxon>Halorubellus</taxon>
    </lineage>
</organism>
<evidence type="ECO:0008006" key="3">
    <source>
        <dbReference type="Google" id="ProtNLM"/>
    </source>
</evidence>
<keyword evidence="2" id="KW-1185">Reference proteome</keyword>
<sequence length="58" mass="6346">MAQTCAQCGTAIDGADVRYTEHRADGTDTYCSVNCIADVDHVDEHTARTRLFDDPLEA</sequence>
<gene>
    <name evidence="1" type="ORF">ACFQGB_07855</name>
</gene>
<dbReference type="RefSeq" id="WP_336349764.1">
    <property type="nucleotide sequence ID" value="NZ_JAZAQL010000002.1"/>
</dbReference>
<proteinExistence type="predicted"/>
<dbReference type="EMBL" id="JBHSXN010000002">
    <property type="protein sequence ID" value="MFC6952777.1"/>
    <property type="molecule type" value="Genomic_DNA"/>
</dbReference>
<accession>A0ABD5VBH8</accession>
<dbReference type="Proteomes" id="UP001596395">
    <property type="component" value="Unassembled WGS sequence"/>
</dbReference>
<dbReference type="AlphaFoldDB" id="A0ABD5VBH8"/>
<evidence type="ECO:0000313" key="1">
    <source>
        <dbReference type="EMBL" id="MFC6952777.1"/>
    </source>
</evidence>
<reference evidence="1 2" key="1">
    <citation type="journal article" date="2019" name="Int. J. Syst. Evol. Microbiol.">
        <title>The Global Catalogue of Microorganisms (GCM) 10K type strain sequencing project: providing services to taxonomists for standard genome sequencing and annotation.</title>
        <authorList>
            <consortium name="The Broad Institute Genomics Platform"/>
            <consortium name="The Broad Institute Genome Sequencing Center for Infectious Disease"/>
            <person name="Wu L."/>
            <person name="Ma J."/>
        </authorList>
    </citation>
    <scope>NUCLEOTIDE SEQUENCE [LARGE SCALE GENOMIC DNA]</scope>
    <source>
        <strain evidence="1 2">GX26</strain>
    </source>
</reference>
<name>A0ABD5VBH8_9EURY</name>
<comment type="caution">
    <text evidence="1">The sequence shown here is derived from an EMBL/GenBank/DDBJ whole genome shotgun (WGS) entry which is preliminary data.</text>
</comment>